<dbReference type="InterPro" id="IPR012337">
    <property type="entry name" value="RNaseH-like_sf"/>
</dbReference>
<reference evidence="1 2" key="1">
    <citation type="journal article" date="2015" name="Nat. Commun.">
        <title>Lucilia cuprina genome unlocks parasitic fly biology to underpin future interventions.</title>
        <authorList>
            <person name="Anstead C.A."/>
            <person name="Korhonen P.K."/>
            <person name="Young N.D."/>
            <person name="Hall R.S."/>
            <person name="Jex A.R."/>
            <person name="Murali S.C."/>
            <person name="Hughes D.S."/>
            <person name="Lee S.F."/>
            <person name="Perry T."/>
            <person name="Stroehlein A.J."/>
            <person name="Ansell B.R."/>
            <person name="Breugelmans B."/>
            <person name="Hofmann A."/>
            <person name="Qu J."/>
            <person name="Dugan S."/>
            <person name="Lee S.L."/>
            <person name="Chao H."/>
            <person name="Dinh H."/>
            <person name="Han Y."/>
            <person name="Doddapaneni H.V."/>
            <person name="Worley K.C."/>
            <person name="Muzny D.M."/>
            <person name="Ioannidis P."/>
            <person name="Waterhouse R.M."/>
            <person name="Zdobnov E.M."/>
            <person name="James P.J."/>
            <person name="Bagnall N.H."/>
            <person name="Kotze A.C."/>
            <person name="Gibbs R.A."/>
            <person name="Richards S."/>
            <person name="Batterham P."/>
            <person name="Gasser R.B."/>
        </authorList>
    </citation>
    <scope>NUCLEOTIDE SEQUENCE [LARGE SCALE GENOMIC DNA]</scope>
    <source>
        <strain evidence="1 2">LS</strain>
        <tissue evidence="1">Full body</tissue>
    </source>
</reference>
<dbReference type="SUPFAM" id="SSF53098">
    <property type="entry name" value="Ribonuclease H-like"/>
    <property type="match status" value="1"/>
</dbReference>
<dbReference type="OMA" id="FECEDAQ"/>
<evidence type="ECO:0008006" key="3">
    <source>
        <dbReference type="Google" id="ProtNLM"/>
    </source>
</evidence>
<dbReference type="AlphaFoldDB" id="A0A0L0BMP4"/>
<name>A0A0L0BMP4_LUCCU</name>
<dbReference type="OrthoDB" id="7762031at2759"/>
<proteinExistence type="predicted"/>
<accession>A0A0L0BMP4</accession>
<evidence type="ECO:0000313" key="1">
    <source>
        <dbReference type="EMBL" id="KNC21316.1"/>
    </source>
</evidence>
<keyword evidence="2" id="KW-1185">Reference proteome</keyword>
<dbReference type="Proteomes" id="UP000037069">
    <property type="component" value="Unassembled WGS sequence"/>
</dbReference>
<gene>
    <name evidence="1" type="ORF">FF38_10043</name>
</gene>
<organism evidence="1 2">
    <name type="scientific">Lucilia cuprina</name>
    <name type="common">Green bottle fly</name>
    <name type="synonym">Australian sheep blowfly</name>
    <dbReference type="NCBI Taxonomy" id="7375"/>
    <lineage>
        <taxon>Eukaryota</taxon>
        <taxon>Metazoa</taxon>
        <taxon>Ecdysozoa</taxon>
        <taxon>Arthropoda</taxon>
        <taxon>Hexapoda</taxon>
        <taxon>Insecta</taxon>
        <taxon>Pterygota</taxon>
        <taxon>Neoptera</taxon>
        <taxon>Endopterygota</taxon>
        <taxon>Diptera</taxon>
        <taxon>Brachycera</taxon>
        <taxon>Muscomorpha</taxon>
        <taxon>Oestroidea</taxon>
        <taxon>Calliphoridae</taxon>
        <taxon>Luciliinae</taxon>
        <taxon>Lucilia</taxon>
    </lineage>
</organism>
<protein>
    <recommendedName>
        <fullName evidence="3">HAT C-terminal dimerisation domain-containing protein</fullName>
    </recommendedName>
</protein>
<dbReference type="PANTHER" id="PTHR46880">
    <property type="entry name" value="RAS-ASSOCIATING DOMAIN-CONTAINING PROTEIN"/>
    <property type="match status" value="1"/>
</dbReference>
<comment type="caution">
    <text evidence="1">The sequence shown here is derived from an EMBL/GenBank/DDBJ whole genome shotgun (WGS) entry which is preliminary data.</text>
</comment>
<sequence length="263" mass="30791">MTEFLGILVVEEATAVALYESLREFLKRNRLSISNLVVIGTDGANRENIDLYSGYEHLVLLFMSICSKIIKPEFIENCADKMNIIIKNEDCYLDVDDIEVGIECSEELKSLPLSDFKNIKNKFESVYGILKNSMDDEIPISTYENQWNKLQHIDWQKHTNNNIPKDIFGFWAIVYEYEDNAGNYYFRELANAVFHLLVIPITNAFVKRIFSCMNTTKTKLRNKMQHEMLESLIRIKSYLNNYNICCYKFEVPESMVFCQFKLI</sequence>
<dbReference type="PANTHER" id="PTHR46880:SF5">
    <property type="entry name" value="DUF4371 DOMAIN-CONTAINING PROTEIN"/>
    <property type="match status" value="1"/>
</dbReference>
<dbReference type="EMBL" id="JRES01001638">
    <property type="protein sequence ID" value="KNC21316.1"/>
    <property type="molecule type" value="Genomic_DNA"/>
</dbReference>
<evidence type="ECO:0000313" key="2">
    <source>
        <dbReference type="Proteomes" id="UP000037069"/>
    </source>
</evidence>